<protein>
    <submittedName>
        <fullName evidence="2">Uncharacterized protein</fullName>
    </submittedName>
</protein>
<feature type="transmembrane region" description="Helical" evidence="1">
    <location>
        <begin position="12"/>
        <end position="30"/>
    </location>
</feature>
<keyword evidence="1" id="KW-0472">Membrane</keyword>
<keyword evidence="3" id="KW-1185">Reference proteome</keyword>
<accession>A0A937KCV3</accession>
<evidence type="ECO:0000313" key="3">
    <source>
        <dbReference type="Proteomes" id="UP000614216"/>
    </source>
</evidence>
<comment type="caution">
    <text evidence="2">The sequence shown here is derived from an EMBL/GenBank/DDBJ whole genome shotgun (WGS) entry which is preliminary data.</text>
</comment>
<keyword evidence="1" id="KW-0812">Transmembrane</keyword>
<evidence type="ECO:0000313" key="2">
    <source>
        <dbReference type="EMBL" id="MBL6447799.1"/>
    </source>
</evidence>
<reference evidence="2" key="1">
    <citation type="submission" date="2021-01" db="EMBL/GenBank/DDBJ databases">
        <title>Fulvivirga kasyanovii gen. nov., sp nov., a novel member of the phylum Bacteroidetes isolated from seawater in a mussel farm.</title>
        <authorList>
            <person name="Zhao L.-H."/>
            <person name="Wang Z.-J."/>
        </authorList>
    </citation>
    <scope>NUCLEOTIDE SEQUENCE</scope>
    <source>
        <strain evidence="2">29W222</strain>
    </source>
</reference>
<name>A0A937KCV3_9BACT</name>
<organism evidence="2 3">
    <name type="scientific">Fulvivirga marina</name>
    <dbReference type="NCBI Taxonomy" id="2494733"/>
    <lineage>
        <taxon>Bacteria</taxon>
        <taxon>Pseudomonadati</taxon>
        <taxon>Bacteroidota</taxon>
        <taxon>Cytophagia</taxon>
        <taxon>Cytophagales</taxon>
        <taxon>Fulvivirgaceae</taxon>
        <taxon>Fulvivirga</taxon>
    </lineage>
</organism>
<keyword evidence="1" id="KW-1133">Transmembrane helix</keyword>
<evidence type="ECO:0000256" key="1">
    <source>
        <dbReference type="SAM" id="Phobius"/>
    </source>
</evidence>
<sequence length="64" mass="7256">MNVALQIYGSELKAVCFFMLASLCGMVPWIEGIPDIFNQSSNKVFFSLRKFRNDEVGAGRMVMF</sequence>
<gene>
    <name evidence="2" type="ORF">JMN32_15880</name>
</gene>
<dbReference type="AlphaFoldDB" id="A0A937KCV3"/>
<proteinExistence type="predicted"/>
<dbReference type="RefSeq" id="WP_202857335.1">
    <property type="nucleotide sequence ID" value="NZ_JAEUGD010000053.1"/>
</dbReference>
<dbReference type="Proteomes" id="UP000614216">
    <property type="component" value="Unassembled WGS sequence"/>
</dbReference>
<dbReference type="EMBL" id="JAEUGD010000053">
    <property type="protein sequence ID" value="MBL6447799.1"/>
    <property type="molecule type" value="Genomic_DNA"/>
</dbReference>